<name>A0A212JNC8_9BACT</name>
<reference evidence="1" key="1">
    <citation type="submission" date="2016-04" db="EMBL/GenBank/DDBJ databases">
        <authorList>
            <person name="Evans L.H."/>
            <person name="Alamgir A."/>
            <person name="Owens N."/>
            <person name="Weber N.D."/>
            <person name="Virtaneva K."/>
            <person name="Barbian K."/>
            <person name="Babar A."/>
            <person name="Rosenke K."/>
        </authorList>
    </citation>
    <scope>NUCLEOTIDE SEQUENCE</scope>
    <source>
        <strain evidence="1">86-1</strain>
    </source>
</reference>
<dbReference type="RefSeq" id="WP_296941474.1">
    <property type="nucleotide sequence ID" value="NZ_LT599032.1"/>
</dbReference>
<sequence length="413" mass="48521">MDIKNAFDKSLFLLGAGASYDAGCKMSGGMLDEIKTEIVSDSEDIFDITQKEALKFLLSCLEYHNQWRSFNTNNQFKFFANIEELALLIRRIKNRENFLPYPITGNWADKLVLLETEYKSKYPNMKSTLFESLDQIIKQRLVPKWLDIKDTSFLDPLKTLFENYANLNFEMDLFSLNYDLVFEEYFSKYNMSPWKGFNNNEWRGMEWQDTQDVYGKIKLYKLHGSLDWVRLETGEVKIYNLCSDLEKAVLDINHKPYIIFGLGTKTFSVDPFFSLIHSFKKKLIEKDYIFVIGYSFFDPYINNLLIEAANQGNGTKKIIIVNPRFGPDNVKDLVDRGESADKLLIDYIEAIQRNPFYSELPEFNINHINGENVIFHIEQGMKDFLIKFFSNKGEYFLSYINDFENEKKRNDPF</sequence>
<dbReference type="Pfam" id="PF13289">
    <property type="entry name" value="SIR2_2"/>
    <property type="match status" value="1"/>
</dbReference>
<proteinExistence type="predicted"/>
<protein>
    <submittedName>
        <fullName evidence="1">Uncharacterized protein</fullName>
    </submittedName>
</protein>
<gene>
    <name evidence="1" type="ORF">KL86DYS1_20296</name>
</gene>
<dbReference type="AlphaFoldDB" id="A0A212JNC8"/>
<dbReference type="EMBL" id="FLUM01000002">
    <property type="protein sequence ID" value="SBW00825.1"/>
    <property type="molecule type" value="Genomic_DNA"/>
</dbReference>
<evidence type="ECO:0000313" key="1">
    <source>
        <dbReference type="EMBL" id="SBW00825.1"/>
    </source>
</evidence>
<organism evidence="1">
    <name type="scientific">uncultured Dysgonomonas sp</name>
    <dbReference type="NCBI Taxonomy" id="206096"/>
    <lineage>
        <taxon>Bacteria</taxon>
        <taxon>Pseudomonadati</taxon>
        <taxon>Bacteroidota</taxon>
        <taxon>Bacteroidia</taxon>
        <taxon>Bacteroidales</taxon>
        <taxon>Dysgonomonadaceae</taxon>
        <taxon>Dysgonomonas</taxon>
        <taxon>environmental samples</taxon>
    </lineage>
</organism>
<accession>A0A212JNC8</accession>